<dbReference type="EMBL" id="JBBEUB010000009">
    <property type="protein sequence ID" value="MEJ2905015.1"/>
    <property type="molecule type" value="Genomic_DNA"/>
</dbReference>
<dbReference type="RefSeq" id="WP_337717476.1">
    <property type="nucleotide sequence ID" value="NZ_JBBEUB010000009.1"/>
</dbReference>
<proteinExistence type="predicted"/>
<name>A0ABU8NRX8_9SPHI</name>
<sequence length="52" mass="5818">MFGKGFGVELVPHLFEVSSEQIRKNALFVEHTTKVVGSMYVRGVGDVITLYM</sequence>
<gene>
    <name evidence="1" type="ORF">WAE58_21395</name>
</gene>
<dbReference type="Proteomes" id="UP001378956">
    <property type="component" value="Unassembled WGS sequence"/>
</dbReference>
<reference evidence="1 2" key="1">
    <citation type="submission" date="2024-03" db="EMBL/GenBank/DDBJ databases">
        <title>Sequence of Lycoming College Course Isolates.</title>
        <authorList>
            <person name="Plotts O."/>
            <person name="Newman J."/>
        </authorList>
    </citation>
    <scope>NUCLEOTIDE SEQUENCE [LARGE SCALE GENOMIC DNA]</scope>
    <source>
        <strain evidence="1 2">CJB-3</strain>
    </source>
</reference>
<evidence type="ECO:0000313" key="1">
    <source>
        <dbReference type="EMBL" id="MEJ2905015.1"/>
    </source>
</evidence>
<protein>
    <submittedName>
        <fullName evidence="1">Uncharacterized protein</fullName>
    </submittedName>
</protein>
<evidence type="ECO:0000313" key="2">
    <source>
        <dbReference type="Proteomes" id="UP001378956"/>
    </source>
</evidence>
<comment type="caution">
    <text evidence="1">The sequence shown here is derived from an EMBL/GenBank/DDBJ whole genome shotgun (WGS) entry which is preliminary data.</text>
</comment>
<accession>A0ABU8NRX8</accession>
<keyword evidence="2" id="KW-1185">Reference proteome</keyword>
<organism evidence="1 2">
    <name type="scientific">Pedobacter panaciterrae</name>
    <dbReference type="NCBI Taxonomy" id="363849"/>
    <lineage>
        <taxon>Bacteria</taxon>
        <taxon>Pseudomonadati</taxon>
        <taxon>Bacteroidota</taxon>
        <taxon>Sphingobacteriia</taxon>
        <taxon>Sphingobacteriales</taxon>
        <taxon>Sphingobacteriaceae</taxon>
        <taxon>Pedobacter</taxon>
    </lineage>
</organism>